<evidence type="ECO:0000313" key="1">
    <source>
        <dbReference type="EMBL" id="KAA9003474.1"/>
    </source>
</evidence>
<proteinExistence type="predicted"/>
<evidence type="ECO:0000313" key="2">
    <source>
        <dbReference type="Proteomes" id="UP000326367"/>
    </source>
</evidence>
<protein>
    <submittedName>
        <fullName evidence="1">Uncharacterized protein</fullName>
    </submittedName>
</protein>
<dbReference type="EMBL" id="VYKI01000003">
    <property type="protein sequence ID" value="KAA9003474.1"/>
    <property type="molecule type" value="Genomic_DNA"/>
</dbReference>
<name>A0ABQ6T495_9GAMM</name>
<reference evidence="1 2" key="1">
    <citation type="journal article" date="2020" name="Antonie Van Leeuwenhoek">
        <title>Stenotrophomonas cyclobalanopsidis sp. nov., isolated from the leaf spot disease of Cyclobalanopsis patelliformis.</title>
        <authorList>
            <person name="Bian D.R."/>
            <person name="Xue H."/>
            <person name="Piao C.G."/>
            <person name="Li Y."/>
        </authorList>
    </citation>
    <scope>NUCLEOTIDE SEQUENCE [LARGE SCALE GENOMIC DNA]</scope>
    <source>
        <strain evidence="1 2">TPQG1-4</strain>
    </source>
</reference>
<accession>A0ABQ6T495</accession>
<dbReference type="RefSeq" id="WP_150453580.1">
    <property type="nucleotide sequence ID" value="NZ_VYKI01000003.1"/>
</dbReference>
<comment type="caution">
    <text evidence="1">The sequence shown here is derived from an EMBL/GenBank/DDBJ whole genome shotgun (WGS) entry which is preliminary data.</text>
</comment>
<organism evidence="1 2">
    <name type="scientific">Stenotrophomonas cyclobalanopsidis</name>
    <dbReference type="NCBI Taxonomy" id="2771362"/>
    <lineage>
        <taxon>Bacteria</taxon>
        <taxon>Pseudomonadati</taxon>
        <taxon>Pseudomonadota</taxon>
        <taxon>Gammaproteobacteria</taxon>
        <taxon>Lysobacterales</taxon>
        <taxon>Lysobacteraceae</taxon>
        <taxon>Stenotrophomonas</taxon>
    </lineage>
</organism>
<keyword evidence="2" id="KW-1185">Reference proteome</keyword>
<sequence>MVATTVGLEAISTDFMRQHSRFSSLQEMLDEHGLHLKSPPEQLDRMVRAATAFQDWQEMFTSAAKVWITGQLIARLRPNGPHKRIIR</sequence>
<dbReference type="Proteomes" id="UP000326367">
    <property type="component" value="Unassembled WGS sequence"/>
</dbReference>
<gene>
    <name evidence="1" type="ORF">FJU31_03995</name>
</gene>